<dbReference type="AlphaFoldDB" id="A0A3E0W786"/>
<feature type="transmembrane region" description="Helical" evidence="1">
    <location>
        <begin position="105"/>
        <end position="123"/>
    </location>
</feature>
<protein>
    <submittedName>
        <fullName evidence="2">Polysaccharide transporter</fullName>
    </submittedName>
</protein>
<accession>A0A3E0W786</accession>
<feature type="transmembrane region" description="Helical" evidence="1">
    <location>
        <begin position="368"/>
        <end position="385"/>
    </location>
</feature>
<sequence>MNLGRLKLLLPVGAAGLTRVVQLVVLVVLLALSAGSEQSTLVAGFALLSSFAIFTDSGASSYLLSVPRHQLGRVVHSQATGVHVVLSTLGALAAVAITLLSSGSATTTAVVLVLAGLGVSQICDSVTRTTRAPQLVYRRDASYAIPDLALVLAKTPVLVLAVVFHRVELLALMAVPSLIVVLATYVANRRAIVPVDVEPERVFRSIAEFGLSGSLSALYSQAPLVIGTALLGVDAIAPLAVAYRVAQPLEVIPATISQQLIPRIRTLSHSFVRYWLIFVGLGLACALVLIVSQNLVRAVLGSESFDSVIFVLIVLSMGPKFGNYALVAYSMGKGYIRQRLIATITVGIIAVTLTVLACILFGDTALAGVTLLSELTLALTLSLLIRARSRKDVNR</sequence>
<feature type="transmembrane region" description="Helical" evidence="1">
    <location>
        <begin position="144"/>
        <end position="163"/>
    </location>
</feature>
<comment type="caution">
    <text evidence="2">The sequence shown here is derived from an EMBL/GenBank/DDBJ whole genome shotgun (WGS) entry which is preliminary data.</text>
</comment>
<organism evidence="2">
    <name type="scientific">Subtercola boreus</name>
    <dbReference type="NCBI Taxonomy" id="120213"/>
    <lineage>
        <taxon>Bacteria</taxon>
        <taxon>Bacillati</taxon>
        <taxon>Actinomycetota</taxon>
        <taxon>Actinomycetes</taxon>
        <taxon>Micrococcales</taxon>
        <taxon>Microbacteriaceae</taxon>
        <taxon>Subtercola</taxon>
    </lineage>
</organism>
<feature type="transmembrane region" description="Helical" evidence="1">
    <location>
        <begin position="308"/>
        <end position="328"/>
    </location>
</feature>
<dbReference type="RefSeq" id="WP_116419496.1">
    <property type="nucleotide sequence ID" value="NZ_NBXC01000027.1"/>
</dbReference>
<feature type="transmembrane region" description="Helical" evidence="1">
    <location>
        <begin position="80"/>
        <end position="99"/>
    </location>
</feature>
<evidence type="ECO:0000313" key="2">
    <source>
        <dbReference type="EMBL" id="RFA25397.1"/>
    </source>
</evidence>
<keyword evidence="1" id="KW-0812">Transmembrane</keyword>
<keyword evidence="1" id="KW-1133">Transmembrane helix</keyword>
<proteinExistence type="predicted"/>
<feature type="transmembrane region" description="Helical" evidence="1">
    <location>
        <begin position="40"/>
        <end position="59"/>
    </location>
</feature>
<evidence type="ECO:0000256" key="1">
    <source>
        <dbReference type="SAM" id="Phobius"/>
    </source>
</evidence>
<reference evidence="2" key="1">
    <citation type="submission" date="2017-04" db="EMBL/GenBank/DDBJ databases">
        <title>Comparative genome analysis of Subtercola boreus.</title>
        <authorList>
            <person name="Cho Y.-J."/>
            <person name="Cho A."/>
            <person name="Kim O.-S."/>
            <person name="Lee J.-I."/>
        </authorList>
    </citation>
    <scope>NUCLEOTIDE SEQUENCE [LARGE SCALE GENOMIC DNA]</scope>
    <source>
        <strain evidence="2">P28004</strain>
    </source>
</reference>
<feature type="transmembrane region" description="Helical" evidence="1">
    <location>
        <begin position="169"/>
        <end position="187"/>
    </location>
</feature>
<dbReference type="Proteomes" id="UP000257080">
    <property type="component" value="Unassembled WGS sequence"/>
</dbReference>
<gene>
    <name evidence="2" type="ORF">B7R25_13535</name>
</gene>
<feature type="transmembrane region" description="Helical" evidence="1">
    <location>
        <begin position="274"/>
        <end position="296"/>
    </location>
</feature>
<dbReference type="OrthoDB" id="5125589at2"/>
<dbReference type="EMBL" id="NBXE01000031">
    <property type="protein sequence ID" value="RFA25397.1"/>
    <property type="molecule type" value="Genomic_DNA"/>
</dbReference>
<name>A0A3E0W786_9MICO</name>
<feature type="transmembrane region" description="Helical" evidence="1">
    <location>
        <begin position="340"/>
        <end position="362"/>
    </location>
</feature>
<feature type="transmembrane region" description="Helical" evidence="1">
    <location>
        <begin position="12"/>
        <end position="34"/>
    </location>
</feature>
<keyword evidence="1" id="KW-0472">Membrane</keyword>